<dbReference type="EMBL" id="BLAH01000124">
    <property type="protein sequence ID" value="GES39610.1"/>
    <property type="molecule type" value="Genomic_DNA"/>
</dbReference>
<keyword evidence="3" id="KW-1185">Reference proteome</keyword>
<name>A0ABQ0YSM5_9NOCA</name>
<gene>
    <name evidence="2" type="ORF">RAJCM14343_4884</name>
</gene>
<accession>A0ABQ0YSM5</accession>
<comment type="caution">
    <text evidence="2">The sequence shown here is derived from an EMBL/GenBank/DDBJ whole genome shotgun (WGS) entry which is preliminary data.</text>
</comment>
<sequence>MYKLVDRIVNGVPPTLVAALIVAVAVLLIVALSSAAP</sequence>
<keyword evidence="1" id="KW-0812">Transmembrane</keyword>
<organism evidence="2 3">
    <name type="scientific">Rhodococcus aetherivorans</name>
    <dbReference type="NCBI Taxonomy" id="191292"/>
    <lineage>
        <taxon>Bacteria</taxon>
        <taxon>Bacillati</taxon>
        <taxon>Actinomycetota</taxon>
        <taxon>Actinomycetes</taxon>
        <taxon>Mycobacteriales</taxon>
        <taxon>Nocardiaceae</taxon>
        <taxon>Rhodococcus</taxon>
    </lineage>
</organism>
<evidence type="ECO:0000313" key="2">
    <source>
        <dbReference type="EMBL" id="GES39610.1"/>
    </source>
</evidence>
<proteinExistence type="predicted"/>
<reference evidence="2 3" key="1">
    <citation type="journal article" date="2018" name="Biodegradation">
        <title>1,4-Dioxane degradation characteristics of Rhodococcus aetherivorans JCM 14343.</title>
        <authorList>
            <person name="Inoue D."/>
            <person name="Tsunoda T."/>
            <person name="Yamamoto N."/>
            <person name="Ike M."/>
            <person name="Sei K."/>
        </authorList>
    </citation>
    <scope>NUCLEOTIDE SEQUENCE [LARGE SCALE GENOMIC DNA]</scope>
    <source>
        <strain evidence="2 3">JCM 14343</strain>
    </source>
</reference>
<evidence type="ECO:0000256" key="1">
    <source>
        <dbReference type="SAM" id="Phobius"/>
    </source>
</evidence>
<keyword evidence="1" id="KW-0472">Membrane</keyword>
<evidence type="ECO:0000313" key="3">
    <source>
        <dbReference type="Proteomes" id="UP000325466"/>
    </source>
</evidence>
<protein>
    <submittedName>
        <fullName evidence="2">Uncharacterized protein</fullName>
    </submittedName>
</protein>
<keyword evidence="1" id="KW-1133">Transmembrane helix</keyword>
<dbReference type="Proteomes" id="UP000325466">
    <property type="component" value="Unassembled WGS sequence"/>
</dbReference>
<feature type="transmembrane region" description="Helical" evidence="1">
    <location>
        <begin position="12"/>
        <end position="32"/>
    </location>
</feature>